<dbReference type="Proteomes" id="UP000607397">
    <property type="component" value="Unassembled WGS sequence"/>
</dbReference>
<dbReference type="InterPro" id="IPR016181">
    <property type="entry name" value="Acyl_CoA_acyltransferase"/>
</dbReference>
<evidence type="ECO:0000256" key="1">
    <source>
        <dbReference type="ARBA" id="ARBA00022679"/>
    </source>
</evidence>
<keyword evidence="5" id="KW-1185">Reference proteome</keyword>
<dbReference type="Pfam" id="PF00583">
    <property type="entry name" value="Acetyltransf_1"/>
    <property type="match status" value="1"/>
</dbReference>
<sequence length="172" mass="19623">MYPQIRPAQLSDIEVITDIYNEAVLNSTASYDEHPQTSQQRRNWFEQHQEQGLSTLIAEIAPDHIVGWAALSFFRPWEGYRYTVEDSIYISQAYQGKGIGTQLLGELLEQAKGMKMHVVMAGLDAQNPASLRLHQKLGFRQVGYLPEVGFKFNRWLDLVLMQRILSPELGDG</sequence>
<dbReference type="SUPFAM" id="SSF55729">
    <property type="entry name" value="Acyl-CoA N-acyltransferases (Nat)"/>
    <property type="match status" value="1"/>
</dbReference>
<dbReference type="EMBL" id="WVIC01000021">
    <property type="protein sequence ID" value="NCJ07139.1"/>
    <property type="molecule type" value="Genomic_DNA"/>
</dbReference>
<reference evidence="4" key="1">
    <citation type="submission" date="2019-12" db="EMBL/GenBank/DDBJ databases">
        <title>High-Quality draft genome sequences of three cyanobacteria isolated from the limestone walls of the Old Cathedral of Coimbra.</title>
        <authorList>
            <person name="Tiago I."/>
            <person name="Soares F."/>
            <person name="Portugal A."/>
        </authorList>
    </citation>
    <scope>NUCLEOTIDE SEQUENCE [LARGE SCALE GENOMIC DNA]</scope>
    <source>
        <strain evidence="4">C</strain>
    </source>
</reference>
<keyword evidence="2" id="KW-0012">Acyltransferase</keyword>
<evidence type="ECO:0000256" key="2">
    <source>
        <dbReference type="ARBA" id="ARBA00023315"/>
    </source>
</evidence>
<dbReference type="GO" id="GO:0016747">
    <property type="term" value="F:acyltransferase activity, transferring groups other than amino-acyl groups"/>
    <property type="evidence" value="ECO:0007669"/>
    <property type="project" value="InterPro"/>
</dbReference>
<organism evidence="4 5">
    <name type="scientific">Petrachloros mirabilis ULC683</name>
    <dbReference type="NCBI Taxonomy" id="2781853"/>
    <lineage>
        <taxon>Bacteria</taxon>
        <taxon>Bacillati</taxon>
        <taxon>Cyanobacteriota</taxon>
        <taxon>Cyanophyceae</taxon>
        <taxon>Synechococcales</taxon>
        <taxon>Petrachlorosaceae</taxon>
        <taxon>Petrachloros</taxon>
        <taxon>Petrachloros mirabilis</taxon>
    </lineage>
</organism>
<dbReference type="InterPro" id="IPR000182">
    <property type="entry name" value="GNAT_dom"/>
</dbReference>
<dbReference type="PANTHER" id="PTHR43072">
    <property type="entry name" value="N-ACETYLTRANSFERASE"/>
    <property type="match status" value="1"/>
</dbReference>
<accession>A0A8K1ZXS1</accession>
<dbReference type="CDD" id="cd04301">
    <property type="entry name" value="NAT_SF"/>
    <property type="match status" value="1"/>
</dbReference>
<keyword evidence="1" id="KW-0808">Transferase</keyword>
<dbReference type="AlphaFoldDB" id="A0A8K1ZXS1"/>
<dbReference type="PANTHER" id="PTHR43072:SF23">
    <property type="entry name" value="UPF0039 PROTEIN C11D3.02C"/>
    <property type="match status" value="1"/>
</dbReference>
<evidence type="ECO:0000259" key="3">
    <source>
        <dbReference type="PROSITE" id="PS51186"/>
    </source>
</evidence>
<evidence type="ECO:0000313" key="5">
    <source>
        <dbReference type="Proteomes" id="UP000607397"/>
    </source>
</evidence>
<gene>
    <name evidence="4" type="ORF">GS597_11595</name>
</gene>
<evidence type="ECO:0000313" key="4">
    <source>
        <dbReference type="EMBL" id="NCJ07139.1"/>
    </source>
</evidence>
<comment type="caution">
    <text evidence="4">The sequence shown here is derived from an EMBL/GenBank/DDBJ whole genome shotgun (WGS) entry which is preliminary data.</text>
</comment>
<dbReference type="PROSITE" id="PS51186">
    <property type="entry name" value="GNAT"/>
    <property type="match status" value="1"/>
</dbReference>
<protein>
    <submittedName>
        <fullName evidence="4">GNAT family N-acetyltransferase</fullName>
    </submittedName>
</protein>
<name>A0A8K1ZXS1_9CYAN</name>
<dbReference type="RefSeq" id="WP_161825614.1">
    <property type="nucleotide sequence ID" value="NZ_WVIC01000021.1"/>
</dbReference>
<proteinExistence type="predicted"/>
<dbReference type="Gene3D" id="3.40.630.30">
    <property type="match status" value="1"/>
</dbReference>
<feature type="domain" description="N-acetyltransferase" evidence="3">
    <location>
        <begin position="3"/>
        <end position="166"/>
    </location>
</feature>